<feature type="transmembrane region" description="Helical" evidence="5">
    <location>
        <begin position="6"/>
        <end position="26"/>
    </location>
</feature>
<evidence type="ECO:0000256" key="5">
    <source>
        <dbReference type="SAM" id="Phobius"/>
    </source>
</evidence>
<evidence type="ECO:0000313" key="7">
    <source>
        <dbReference type="Proteomes" id="UP001162001"/>
    </source>
</evidence>
<gene>
    <name evidence="6" type="ORF">Fadolivirus_1_1205</name>
</gene>
<evidence type="ECO:0000313" key="6">
    <source>
        <dbReference type="EMBL" id="QKF94663.1"/>
    </source>
</evidence>
<evidence type="ECO:0000256" key="1">
    <source>
        <dbReference type="ARBA" id="ARBA00004141"/>
    </source>
</evidence>
<evidence type="ECO:0000256" key="2">
    <source>
        <dbReference type="ARBA" id="ARBA00022692"/>
    </source>
</evidence>
<feature type="transmembrane region" description="Helical" evidence="5">
    <location>
        <begin position="154"/>
        <end position="176"/>
    </location>
</feature>
<dbReference type="InterPro" id="IPR006214">
    <property type="entry name" value="Bax_inhibitor_1-related"/>
</dbReference>
<keyword evidence="4 5" id="KW-0472">Membrane</keyword>
<organism evidence="6 7">
    <name type="scientific">Fadolivirus FV1/VV64</name>
    <dbReference type="NCBI Taxonomy" id="3070911"/>
    <lineage>
        <taxon>Viruses</taxon>
        <taxon>Varidnaviria</taxon>
        <taxon>Bamfordvirae</taxon>
        <taxon>Nucleocytoviricota</taxon>
        <taxon>Megaviricetes</taxon>
        <taxon>Imitervirales</taxon>
        <taxon>Mimiviridae</taxon>
        <taxon>Klosneuvirinae</taxon>
        <taxon>Fadolivirus</taxon>
        <taxon>Fadolivirus algeromassiliense</taxon>
    </lineage>
</organism>
<keyword evidence="2 5" id="KW-0812">Transmembrane</keyword>
<comment type="subcellular location">
    <subcellularLocation>
        <location evidence="1">Membrane</location>
        <topology evidence="1">Multi-pass membrane protein</topology>
    </subcellularLocation>
</comment>
<feature type="transmembrane region" description="Helical" evidence="5">
    <location>
        <begin position="182"/>
        <end position="200"/>
    </location>
</feature>
<feature type="transmembrane region" description="Helical" evidence="5">
    <location>
        <begin position="122"/>
        <end position="142"/>
    </location>
</feature>
<protein>
    <submittedName>
        <fullName evidence="6">Bax inhibitor 1-related protein</fullName>
    </submittedName>
</protein>
<feature type="transmembrane region" description="Helical" evidence="5">
    <location>
        <begin position="38"/>
        <end position="60"/>
    </location>
</feature>
<accession>A0A7D3QV80</accession>
<sequence length="245" mass="28234">MESEFKMNNFMAIMLCMLLSVVFLIFKSYKTPLDSKSFLVNVYLYVLVAVLFIGLVGKYAESLKITNVENTWKMMILYFIMAMGGIFMMTYKELHLNHIGFLLMLLALSLIIGVSYKYSSNVSQAAAITAVIVSILTMFVFMSSEEELLRMTSWLPNLTSILLGIIIIELGYMFLFDYSMNFHKFMSITVITLFIFFILSDTSRLIMESKNLECKTHDCINYPLKASSLILDYLNIFVRLLNDKH</sequence>
<dbReference type="EMBL" id="MT418680">
    <property type="protein sequence ID" value="QKF94663.1"/>
    <property type="molecule type" value="Genomic_DNA"/>
</dbReference>
<feature type="transmembrane region" description="Helical" evidence="5">
    <location>
        <begin position="72"/>
        <end position="91"/>
    </location>
</feature>
<keyword evidence="7" id="KW-1185">Reference proteome</keyword>
<dbReference type="Pfam" id="PF01027">
    <property type="entry name" value="Bax1-I"/>
    <property type="match status" value="1"/>
</dbReference>
<feature type="transmembrane region" description="Helical" evidence="5">
    <location>
        <begin position="98"/>
        <end position="116"/>
    </location>
</feature>
<reference evidence="6 7" key="1">
    <citation type="submission" date="2020-04" db="EMBL/GenBank/DDBJ databases">
        <title>Advantages and limits of metagenomic assembly and binning of a giant virus.</title>
        <authorList>
            <person name="Schulz F."/>
            <person name="Andreani J."/>
            <person name="Francis R."/>
            <person name="Boudjemaa H."/>
            <person name="Bou Khalil J.Y."/>
            <person name="Lee J."/>
            <person name="La Scola B."/>
            <person name="Woyke T."/>
        </authorList>
    </citation>
    <scope>NUCLEOTIDE SEQUENCE [LARGE SCALE GENOMIC DNA]</scope>
    <source>
        <strain evidence="6 7">FV1/VV64</strain>
    </source>
</reference>
<evidence type="ECO:0000256" key="3">
    <source>
        <dbReference type="ARBA" id="ARBA00022989"/>
    </source>
</evidence>
<evidence type="ECO:0000256" key="4">
    <source>
        <dbReference type="ARBA" id="ARBA00023136"/>
    </source>
</evidence>
<name>A0A7D3QV80_9VIRU</name>
<keyword evidence="3 5" id="KW-1133">Transmembrane helix</keyword>
<dbReference type="GO" id="GO:0016020">
    <property type="term" value="C:membrane"/>
    <property type="evidence" value="ECO:0007669"/>
    <property type="project" value="UniProtKB-SubCell"/>
</dbReference>
<dbReference type="Proteomes" id="UP001162001">
    <property type="component" value="Segment"/>
</dbReference>
<proteinExistence type="predicted"/>